<dbReference type="Pfam" id="PF11363">
    <property type="entry name" value="DUF3164"/>
    <property type="match status" value="1"/>
</dbReference>
<evidence type="ECO:0000313" key="1">
    <source>
        <dbReference type="EMBL" id="SAI74595.1"/>
    </source>
</evidence>
<evidence type="ECO:0000313" key="2">
    <source>
        <dbReference type="Proteomes" id="UP000076848"/>
    </source>
</evidence>
<dbReference type="AlphaFoldDB" id="A0A157SWA9"/>
<gene>
    <name evidence="1" type="primary">gp05</name>
    <name evidence="1" type="ORF">SAMEA3906486_05311</name>
</gene>
<name>A0A157SWA9_9BORD</name>
<sequence>MSTTTTTPPGYRMDGQGRLVPESTISAQDLLRDELVNSLTTEAIGHNNALTAFKERAFTEIAAFLDLAAAQYGVQLGGRKGNVTLYSFDQRFKIIRAVQDSLVFDERLQVAKQLIDQCLQDWTDGARPELKAVIDRAFEVDKAGNINTNRVLALRRIQSEDPRWTQAMQAISDSTMVTGSKTYLRVYQRVGMTDRYEQIPLGVAEV</sequence>
<dbReference type="RefSeq" id="WP_066134047.1">
    <property type="nucleotide sequence ID" value="NZ_FKIF01000010.1"/>
</dbReference>
<dbReference type="Proteomes" id="UP000076848">
    <property type="component" value="Unassembled WGS sequence"/>
</dbReference>
<dbReference type="STRING" id="288768.SAMEA3906486_05311"/>
<accession>A0A157SWA9</accession>
<keyword evidence="2" id="KW-1185">Reference proteome</keyword>
<dbReference type="EMBL" id="FKIF01000010">
    <property type="protein sequence ID" value="SAI74595.1"/>
    <property type="molecule type" value="Genomic_DNA"/>
</dbReference>
<reference evidence="1 2" key="1">
    <citation type="submission" date="2016-04" db="EMBL/GenBank/DDBJ databases">
        <authorList>
            <consortium name="Pathogen Informatics"/>
        </authorList>
    </citation>
    <scope>NUCLEOTIDE SEQUENCE [LARGE SCALE GENOMIC DNA]</scope>
    <source>
        <strain evidence="1 2">H050680373</strain>
    </source>
</reference>
<dbReference type="InterPro" id="IPR021505">
    <property type="entry name" value="Phage_B3_Orf6"/>
</dbReference>
<dbReference type="OrthoDB" id="7554786at2"/>
<organism evidence="1 2">
    <name type="scientific">Bordetella ansorpii</name>
    <dbReference type="NCBI Taxonomy" id="288768"/>
    <lineage>
        <taxon>Bacteria</taxon>
        <taxon>Pseudomonadati</taxon>
        <taxon>Pseudomonadota</taxon>
        <taxon>Betaproteobacteria</taxon>
        <taxon>Burkholderiales</taxon>
        <taxon>Alcaligenaceae</taxon>
        <taxon>Bordetella</taxon>
    </lineage>
</organism>
<protein>
    <submittedName>
        <fullName evidence="1">Bacteriophage protein GP05</fullName>
    </submittedName>
</protein>
<proteinExistence type="predicted"/>